<reference evidence="2 3" key="1">
    <citation type="submission" date="2021-02" db="EMBL/GenBank/DDBJ databases">
        <authorList>
            <person name="Park J.-S."/>
        </authorList>
    </citation>
    <scope>NUCLEOTIDE SEQUENCE [LARGE SCALE GENOMIC DNA]</scope>
    <source>
        <strain evidence="2 3">188UL20-2</strain>
    </source>
</reference>
<dbReference type="EMBL" id="JAFEUM010000002">
    <property type="protein sequence ID" value="MBM7036292.1"/>
    <property type="molecule type" value="Genomic_DNA"/>
</dbReference>
<proteinExistence type="predicted"/>
<dbReference type="Proteomes" id="UP000809621">
    <property type="component" value="Unassembled WGS sequence"/>
</dbReference>
<gene>
    <name evidence="2" type="ORF">JQC93_07680</name>
</gene>
<name>A0ABS2HII6_9VIBR</name>
<feature type="transmembrane region" description="Helical" evidence="1">
    <location>
        <begin position="40"/>
        <end position="61"/>
    </location>
</feature>
<evidence type="ECO:0008006" key="4">
    <source>
        <dbReference type="Google" id="ProtNLM"/>
    </source>
</evidence>
<sequence length="124" mass="13438">MAIRYQHLVFLIIVLGGGASLLKSSGLIALQFGEFERNVGGASVLHCAVALLLGFSTAGWVSQRTNETLKLTMLALPFVLVTLDESSQALIATRQFSWLDLTLNITCLIIGIGCYRLLKVKQGE</sequence>
<keyword evidence="1" id="KW-0472">Membrane</keyword>
<accession>A0ABS2HII6</accession>
<keyword evidence="3" id="KW-1185">Reference proteome</keyword>
<evidence type="ECO:0000313" key="3">
    <source>
        <dbReference type="Proteomes" id="UP000809621"/>
    </source>
</evidence>
<organism evidence="2 3">
    <name type="scientific">Vibrio ulleungensis</name>
    <dbReference type="NCBI Taxonomy" id="2807619"/>
    <lineage>
        <taxon>Bacteria</taxon>
        <taxon>Pseudomonadati</taxon>
        <taxon>Pseudomonadota</taxon>
        <taxon>Gammaproteobacteria</taxon>
        <taxon>Vibrionales</taxon>
        <taxon>Vibrionaceae</taxon>
        <taxon>Vibrio</taxon>
    </lineage>
</organism>
<evidence type="ECO:0000256" key="1">
    <source>
        <dbReference type="SAM" id="Phobius"/>
    </source>
</evidence>
<keyword evidence="1" id="KW-0812">Transmembrane</keyword>
<comment type="caution">
    <text evidence="2">The sequence shown here is derived from an EMBL/GenBank/DDBJ whole genome shotgun (WGS) entry which is preliminary data.</text>
</comment>
<protein>
    <recommendedName>
        <fullName evidence="4">Trypsin</fullName>
    </recommendedName>
</protein>
<evidence type="ECO:0000313" key="2">
    <source>
        <dbReference type="EMBL" id="MBM7036292.1"/>
    </source>
</evidence>
<dbReference type="RefSeq" id="WP_205157871.1">
    <property type="nucleotide sequence ID" value="NZ_JAFEUM010000002.1"/>
</dbReference>
<keyword evidence="1" id="KW-1133">Transmembrane helix</keyword>